<feature type="active site" description="Cysteine sulfenic acid (-SOH) intermediate; for peroxidase activity" evidence="5">
    <location>
        <position position="45"/>
    </location>
</feature>
<evidence type="ECO:0000313" key="7">
    <source>
        <dbReference type="EMBL" id="PKZ14760.1"/>
    </source>
</evidence>
<dbReference type="PANTHER" id="PTHR43110:SF1">
    <property type="entry name" value="THIOL PEROXIDASE"/>
    <property type="match status" value="1"/>
</dbReference>
<dbReference type="InterPro" id="IPR050455">
    <property type="entry name" value="Tpx_Peroxidase_subfamily"/>
</dbReference>
<accession>A0A2I1M3R7</accession>
<evidence type="ECO:0000313" key="8">
    <source>
        <dbReference type="Proteomes" id="UP000234335"/>
    </source>
</evidence>
<dbReference type="PIRSF" id="PIRSF000239">
    <property type="entry name" value="AHPC"/>
    <property type="match status" value="1"/>
</dbReference>
<sequence>MTINVNEKAPEFSLKDQYKNDINLSDLKGKKVILSWHPLAFTSVCTDQMRSLERNYDRIQEKGDTMVIGLSIDPFPAKQKWADILCIENVKIASDFFPYGEVTKAYGLFNEENGASQRANVIIDEEGKVKWVKVYEPSELPDIEEVIENL</sequence>
<evidence type="ECO:0000256" key="3">
    <source>
        <dbReference type="ARBA" id="ARBA00023002"/>
    </source>
</evidence>
<keyword evidence="2" id="KW-0049">Antioxidant</keyword>
<organism evidence="7 8">
    <name type="scientific">Anaerococcus octavius</name>
    <dbReference type="NCBI Taxonomy" id="54007"/>
    <lineage>
        <taxon>Bacteria</taxon>
        <taxon>Bacillati</taxon>
        <taxon>Bacillota</taxon>
        <taxon>Tissierellia</taxon>
        <taxon>Tissierellales</taxon>
        <taxon>Peptoniphilaceae</taxon>
        <taxon>Anaerococcus</taxon>
    </lineage>
</organism>
<name>A0A2I1M3R7_9FIRM</name>
<dbReference type="PANTHER" id="PTHR43110">
    <property type="entry name" value="THIOL PEROXIDASE"/>
    <property type="match status" value="1"/>
</dbReference>
<dbReference type="AlphaFoldDB" id="A0A2I1M3R7"/>
<dbReference type="InterPro" id="IPR036249">
    <property type="entry name" value="Thioredoxin-like_sf"/>
</dbReference>
<evidence type="ECO:0000259" key="6">
    <source>
        <dbReference type="PROSITE" id="PS51352"/>
    </source>
</evidence>
<comment type="caution">
    <text evidence="7">The sequence shown here is derived from an EMBL/GenBank/DDBJ whole genome shotgun (WGS) entry which is preliminary data.</text>
</comment>
<proteinExistence type="predicted"/>
<evidence type="ECO:0000256" key="1">
    <source>
        <dbReference type="ARBA" id="ARBA00022559"/>
    </source>
</evidence>
<evidence type="ECO:0000256" key="2">
    <source>
        <dbReference type="ARBA" id="ARBA00022862"/>
    </source>
</evidence>
<dbReference type="InterPro" id="IPR013766">
    <property type="entry name" value="Thioredoxin_domain"/>
</dbReference>
<dbReference type="GO" id="GO:0004601">
    <property type="term" value="F:peroxidase activity"/>
    <property type="evidence" value="ECO:0007669"/>
    <property type="project" value="UniProtKB-KW"/>
</dbReference>
<evidence type="ECO:0000256" key="4">
    <source>
        <dbReference type="ARBA" id="ARBA00023284"/>
    </source>
</evidence>
<dbReference type="InterPro" id="IPR000866">
    <property type="entry name" value="AhpC/TSA"/>
</dbReference>
<dbReference type="PROSITE" id="PS51352">
    <property type="entry name" value="THIOREDOXIN_2"/>
    <property type="match status" value="1"/>
</dbReference>
<feature type="domain" description="Thioredoxin" evidence="6">
    <location>
        <begin position="3"/>
        <end position="150"/>
    </location>
</feature>
<reference evidence="7 8" key="1">
    <citation type="submission" date="2017-12" db="EMBL/GenBank/DDBJ databases">
        <title>Phylogenetic diversity of female urinary microbiome.</title>
        <authorList>
            <person name="Thomas-White K."/>
            <person name="Wolfe A.J."/>
        </authorList>
    </citation>
    <scope>NUCLEOTIDE SEQUENCE [LARGE SCALE GENOMIC DNA]</scope>
    <source>
        <strain evidence="7 8">UMB0119</strain>
    </source>
</reference>
<gene>
    <name evidence="7" type="ORF">CYJ34_08885</name>
</gene>
<dbReference type="Gene3D" id="3.40.30.10">
    <property type="entry name" value="Glutaredoxin"/>
    <property type="match status" value="1"/>
</dbReference>
<dbReference type="SUPFAM" id="SSF52833">
    <property type="entry name" value="Thioredoxin-like"/>
    <property type="match status" value="1"/>
</dbReference>
<keyword evidence="8" id="KW-1185">Reference proteome</keyword>
<dbReference type="EMBL" id="PKGS01000010">
    <property type="protein sequence ID" value="PKZ14760.1"/>
    <property type="molecule type" value="Genomic_DNA"/>
</dbReference>
<dbReference type="InterPro" id="IPR024706">
    <property type="entry name" value="Peroxiredoxin_AhpC-typ"/>
</dbReference>
<keyword evidence="1" id="KW-0575">Peroxidase</keyword>
<keyword evidence="3" id="KW-0560">Oxidoreductase</keyword>
<keyword evidence="4" id="KW-0676">Redox-active center</keyword>
<dbReference type="Proteomes" id="UP000234335">
    <property type="component" value="Unassembled WGS sequence"/>
</dbReference>
<dbReference type="Pfam" id="PF00578">
    <property type="entry name" value="AhpC-TSA"/>
    <property type="match status" value="1"/>
</dbReference>
<protein>
    <submittedName>
        <fullName evidence="7">Peroxiredoxin</fullName>
    </submittedName>
</protein>
<dbReference type="RefSeq" id="WP_101540917.1">
    <property type="nucleotide sequence ID" value="NZ_CALTZC010000004.1"/>
</dbReference>
<evidence type="ECO:0000256" key="5">
    <source>
        <dbReference type="PIRSR" id="PIRSR000239-1"/>
    </source>
</evidence>